<keyword evidence="2" id="KW-0812">Transmembrane</keyword>
<dbReference type="AlphaFoldDB" id="A0A1C4WQM9"/>
<dbReference type="Proteomes" id="UP000199375">
    <property type="component" value="Unassembled WGS sequence"/>
</dbReference>
<proteinExistence type="predicted"/>
<organism evidence="3 4">
    <name type="scientific">Micromonospora haikouensis</name>
    <dbReference type="NCBI Taxonomy" id="686309"/>
    <lineage>
        <taxon>Bacteria</taxon>
        <taxon>Bacillati</taxon>
        <taxon>Actinomycetota</taxon>
        <taxon>Actinomycetes</taxon>
        <taxon>Micromonosporales</taxon>
        <taxon>Micromonosporaceae</taxon>
        <taxon>Micromonospora</taxon>
    </lineage>
</organism>
<evidence type="ECO:0000256" key="2">
    <source>
        <dbReference type="SAM" id="Phobius"/>
    </source>
</evidence>
<feature type="transmembrane region" description="Helical" evidence="2">
    <location>
        <begin position="65"/>
        <end position="84"/>
    </location>
</feature>
<evidence type="ECO:0000313" key="4">
    <source>
        <dbReference type="Proteomes" id="UP000199375"/>
    </source>
</evidence>
<dbReference type="EMBL" id="FMCW01000017">
    <property type="protein sequence ID" value="SCE98201.1"/>
    <property type="molecule type" value="Genomic_DNA"/>
</dbReference>
<feature type="compositionally biased region" description="Basic and acidic residues" evidence="1">
    <location>
        <begin position="36"/>
        <end position="55"/>
    </location>
</feature>
<feature type="compositionally biased region" description="Low complexity" evidence="1">
    <location>
        <begin position="101"/>
        <end position="157"/>
    </location>
</feature>
<evidence type="ECO:0000256" key="1">
    <source>
        <dbReference type="SAM" id="MobiDB-lite"/>
    </source>
</evidence>
<accession>A0A1C4WQM9</accession>
<sequence>MLDTGRKHRVNLLRLNLLRFRRGRYRARIMGTGDDVGGKDSSTEDAAGSDRHILPRGEAQRRVQLGALLVGVAVATIALPSLIMGPGGDDEPPATSPPAMAVSVPASTPVGPPASSGSPTPVPSSAAASPRSGAATPSGGSASRPASGSTASGTTPRCAAEPEGNDVTLTAAVSCGVYNAGFGNGWRATGDGLKLLPGWKVPDTGEVGLRVERTRPGLPQTEMALIAARPVRIDGDDVLRFRVWGGRDYGTVLRVSVSPAGRGMVTVSAGADRWTNYSVRLGQLTGAASLTRIDLVVAADEVPQVNRFYLDDIAIVG</sequence>
<keyword evidence="2" id="KW-0472">Membrane</keyword>
<feature type="region of interest" description="Disordered" evidence="1">
    <location>
        <begin position="86"/>
        <end position="162"/>
    </location>
</feature>
<gene>
    <name evidence="3" type="ORF">GA0070558_11750</name>
</gene>
<name>A0A1C4WQM9_9ACTN</name>
<evidence type="ECO:0000313" key="3">
    <source>
        <dbReference type="EMBL" id="SCE98201.1"/>
    </source>
</evidence>
<feature type="region of interest" description="Disordered" evidence="1">
    <location>
        <begin position="31"/>
        <end position="55"/>
    </location>
</feature>
<reference evidence="3 4" key="1">
    <citation type="submission" date="2016-06" db="EMBL/GenBank/DDBJ databases">
        <authorList>
            <person name="Kjaerup R.B."/>
            <person name="Dalgaard T.S."/>
            <person name="Juul-Madsen H.R."/>
        </authorList>
    </citation>
    <scope>NUCLEOTIDE SEQUENCE [LARGE SCALE GENOMIC DNA]</scope>
    <source>
        <strain evidence="3 4">DSM 45626</strain>
    </source>
</reference>
<protein>
    <submittedName>
        <fullName evidence="3">Uncharacterized protein</fullName>
    </submittedName>
</protein>
<keyword evidence="2" id="KW-1133">Transmembrane helix</keyword>